<feature type="transmembrane region" description="Helical" evidence="1">
    <location>
        <begin position="75"/>
        <end position="96"/>
    </location>
</feature>
<evidence type="ECO:0000313" key="3">
    <source>
        <dbReference type="Proteomes" id="UP000581189"/>
    </source>
</evidence>
<reference evidence="2 3" key="1">
    <citation type="submission" date="2020-08" db="EMBL/GenBank/DDBJ databases">
        <authorList>
            <person name="Kim C.M."/>
        </authorList>
    </citation>
    <scope>NUCLEOTIDE SEQUENCE [LARGE SCALE GENOMIC DNA]</scope>
    <source>
        <strain evidence="2 3">SR9</strain>
    </source>
</reference>
<protein>
    <submittedName>
        <fullName evidence="2">Uncharacterized protein</fullName>
    </submittedName>
</protein>
<dbReference type="EMBL" id="JACJFN010000001">
    <property type="protein sequence ID" value="MBB1518606.1"/>
    <property type="molecule type" value="Genomic_DNA"/>
</dbReference>
<evidence type="ECO:0000313" key="2">
    <source>
        <dbReference type="EMBL" id="MBB1518606.1"/>
    </source>
</evidence>
<dbReference type="RefSeq" id="WP_182832628.1">
    <property type="nucleotide sequence ID" value="NZ_JACJFN010000001.1"/>
</dbReference>
<feature type="transmembrane region" description="Helical" evidence="1">
    <location>
        <begin position="129"/>
        <end position="146"/>
    </location>
</feature>
<name>A0A7W4H2H6_9GAMM</name>
<keyword evidence="1" id="KW-1133">Transmembrane helix</keyword>
<proteinExistence type="predicted"/>
<sequence>MRTLALAAFAGLLLFFHVREGWVPILDSANLAFHEAGHPLFGLVSSRLMVYGGTFMQLLLPLTAAWQLRRQQQIGGYHLCLIWFAENLLNVARYMADARRQELPLVGGGDHDWTYILSSWGLLSWDTTLAMWLRVLAVGLMVWVLWRDWRNVRPTEG</sequence>
<dbReference type="Proteomes" id="UP000581189">
    <property type="component" value="Unassembled WGS sequence"/>
</dbReference>
<keyword evidence="1" id="KW-0472">Membrane</keyword>
<evidence type="ECO:0000256" key="1">
    <source>
        <dbReference type="SAM" id="Phobius"/>
    </source>
</evidence>
<dbReference type="AlphaFoldDB" id="A0A7W4H2H6"/>
<keyword evidence="1" id="KW-0812">Transmembrane</keyword>
<accession>A0A7W4H2H6</accession>
<organism evidence="2 3">
    <name type="scientific">Aquipseudomonas guryensis</name>
    <dbReference type="NCBI Taxonomy" id="2759165"/>
    <lineage>
        <taxon>Bacteria</taxon>
        <taxon>Pseudomonadati</taxon>
        <taxon>Pseudomonadota</taxon>
        <taxon>Gammaproteobacteria</taxon>
        <taxon>Pseudomonadales</taxon>
        <taxon>Pseudomonadaceae</taxon>
        <taxon>Aquipseudomonas</taxon>
    </lineage>
</organism>
<comment type="caution">
    <text evidence="2">The sequence shown here is derived from an EMBL/GenBank/DDBJ whole genome shotgun (WGS) entry which is preliminary data.</text>
</comment>
<gene>
    <name evidence="2" type="ORF">H3H45_05095</name>
</gene>
<feature type="transmembrane region" description="Helical" evidence="1">
    <location>
        <begin position="48"/>
        <end position="68"/>
    </location>
</feature>
<keyword evidence="3" id="KW-1185">Reference proteome</keyword>